<protein>
    <submittedName>
        <fullName evidence="2">Uncharacterized protein</fullName>
    </submittedName>
</protein>
<feature type="region of interest" description="Disordered" evidence="1">
    <location>
        <begin position="181"/>
        <end position="214"/>
    </location>
</feature>
<feature type="compositionally biased region" description="Basic and acidic residues" evidence="1">
    <location>
        <begin position="116"/>
        <end position="136"/>
    </location>
</feature>
<keyword evidence="3" id="KW-1185">Reference proteome</keyword>
<proteinExistence type="predicted"/>
<feature type="region of interest" description="Disordered" evidence="1">
    <location>
        <begin position="116"/>
        <end position="157"/>
    </location>
</feature>
<dbReference type="EMBL" id="BLIY01000010">
    <property type="protein sequence ID" value="GFE54191.1"/>
    <property type="molecule type" value="Genomic_DNA"/>
</dbReference>
<organism evidence="2 3">
    <name type="scientific">Babesia ovis</name>
    <dbReference type="NCBI Taxonomy" id="5869"/>
    <lineage>
        <taxon>Eukaryota</taxon>
        <taxon>Sar</taxon>
        <taxon>Alveolata</taxon>
        <taxon>Apicomplexa</taxon>
        <taxon>Aconoidasida</taxon>
        <taxon>Piroplasmida</taxon>
        <taxon>Babesiidae</taxon>
        <taxon>Babesia</taxon>
    </lineage>
</organism>
<name>A0A9W5WUR7_BABOV</name>
<comment type="caution">
    <text evidence="2">The sequence shown here is derived from an EMBL/GenBank/DDBJ whole genome shotgun (WGS) entry which is preliminary data.</text>
</comment>
<evidence type="ECO:0000256" key="1">
    <source>
        <dbReference type="SAM" id="MobiDB-lite"/>
    </source>
</evidence>
<reference evidence="2" key="1">
    <citation type="submission" date="2019-12" db="EMBL/GenBank/DDBJ databases">
        <title>Genome sequence of Babesia ovis.</title>
        <authorList>
            <person name="Yamagishi J."/>
            <person name="Sevinc F."/>
            <person name="Xuan X."/>
        </authorList>
    </citation>
    <scope>NUCLEOTIDE SEQUENCE</scope>
    <source>
        <strain evidence="2">Selcuk</strain>
    </source>
</reference>
<gene>
    <name evidence="2" type="ORF">BaOVIS_015950</name>
</gene>
<dbReference type="Proteomes" id="UP001057455">
    <property type="component" value="Unassembled WGS sequence"/>
</dbReference>
<evidence type="ECO:0000313" key="3">
    <source>
        <dbReference type="Proteomes" id="UP001057455"/>
    </source>
</evidence>
<dbReference type="AlphaFoldDB" id="A0A9W5WUR7"/>
<evidence type="ECO:0000313" key="2">
    <source>
        <dbReference type="EMBL" id="GFE54191.1"/>
    </source>
</evidence>
<dbReference type="OrthoDB" id="365585at2759"/>
<sequence length="462" mass="53356">MITVQYGIHFDTDPKTPNAINMKNAAALYEVFQRVAALDNYFGLHKEIECHSYPLTCRKQSSRNVDRQHLDIGFHSTASEDSDNTESTDDCASIHKVFTVDMKYRSRLVDREMLMNGDHQDNGEEECADAKSERDIQPSASIHSVRGVSQGKSTVGEQSELIRNAKMSSIDTNFSEKTAFSSNAPTIDHSDIPIHSARNNNNGSHNAGMDGNSQHRMRIGGHTLSKLPEEDNAEVLMFAESLQISKLDWSQQYRTPQKKSVDTECNLTMTLEDVAMSWLYPGEKTNKRLKIMVWIEQWFWPNLTASFSLLRNTLLECSGGVQQYFRPLKLSKLNKPFNEVFLSSLEYAILKDELTRGYFYIQEDHKEHLMMREIDDFRRLNMRKRITFDEFCYHFSPYLSRNPEDYTRSKNVDTVEEALQRRALQSILQKNIYGISIEKPNEFFNKQCVLKPFQVLEPIPQK</sequence>
<accession>A0A9W5WUR7</accession>